<evidence type="ECO:0000256" key="1">
    <source>
        <dbReference type="SAM" id="Coils"/>
    </source>
</evidence>
<comment type="caution">
    <text evidence="2">The sequence shown here is derived from an EMBL/GenBank/DDBJ whole genome shotgun (WGS) entry which is preliminary data.</text>
</comment>
<evidence type="ECO:0000313" key="3">
    <source>
        <dbReference type="Proteomes" id="UP001154265"/>
    </source>
</evidence>
<reference evidence="2" key="2">
    <citation type="submission" date="2022-01" db="EMBL/GenBank/DDBJ databases">
        <authorList>
            <person name="Zivanovic Y."/>
            <person name="Moreira D."/>
            <person name="Lopez-Garcia P."/>
        </authorList>
    </citation>
    <scope>NUCLEOTIDE SEQUENCE</scope>
    <source>
        <strain evidence="2">G9</strain>
    </source>
</reference>
<evidence type="ECO:0008006" key="4">
    <source>
        <dbReference type="Google" id="ProtNLM"/>
    </source>
</evidence>
<keyword evidence="3" id="KW-1185">Reference proteome</keyword>
<feature type="coiled-coil region" evidence="1">
    <location>
        <begin position="27"/>
        <end position="66"/>
    </location>
</feature>
<dbReference type="Proteomes" id="UP001154265">
    <property type="component" value="Unassembled WGS sequence"/>
</dbReference>
<dbReference type="EMBL" id="JAKKUT010000002">
    <property type="protein sequence ID" value="MDG2991067.1"/>
    <property type="molecule type" value="Genomic_DNA"/>
</dbReference>
<gene>
    <name evidence="2" type="ORF">L3556_09035</name>
</gene>
<dbReference type="RefSeq" id="WP_277866947.1">
    <property type="nucleotide sequence ID" value="NZ_JAKKUT010000002.1"/>
</dbReference>
<name>A0ABT6EZR6_9SYNE</name>
<sequence length="71" mass="8044">MMDKLQERYLVDDQGNRIGVLLDITAYQQLLDKLEELESLYAFDQAEAAEDEAIPLEEAIAEIEAQKDSSP</sequence>
<reference evidence="2" key="1">
    <citation type="journal article" date="2022" name="Genome Biol. Evol.">
        <title>A New Gene Family Diagnostic for Intracellular Biomineralization of Amorphous Ca Carbonates by Cyanobacteria.</title>
        <authorList>
            <person name="Benzerara K."/>
            <person name="Duprat E."/>
            <person name="Bitard-Feildel T."/>
            <person name="Caumes G."/>
            <person name="Cassier-Chauvat C."/>
            <person name="Chauvat F."/>
            <person name="Dezi M."/>
            <person name="Diop S.I."/>
            <person name="Gaschignard G."/>
            <person name="Gorgen S."/>
            <person name="Gugger M."/>
            <person name="Lopez-Garcia P."/>
            <person name="Millet M."/>
            <person name="Skouri-Panet F."/>
            <person name="Moreira D."/>
            <person name="Callebaut I."/>
        </authorList>
    </citation>
    <scope>NUCLEOTIDE SEQUENCE</scope>
    <source>
        <strain evidence="2">G9</strain>
    </source>
</reference>
<protein>
    <recommendedName>
        <fullName evidence="4">Prevent-host-death family protein</fullName>
    </recommendedName>
</protein>
<keyword evidence="1" id="KW-0175">Coiled coil</keyword>
<accession>A0ABT6EZR6</accession>
<proteinExistence type="predicted"/>
<evidence type="ECO:0000313" key="2">
    <source>
        <dbReference type="EMBL" id="MDG2991067.1"/>
    </source>
</evidence>
<organism evidence="2 3">
    <name type="scientific">Candidatus Synechococcus calcipolaris G9</name>
    <dbReference type="NCBI Taxonomy" id="1497997"/>
    <lineage>
        <taxon>Bacteria</taxon>
        <taxon>Bacillati</taxon>
        <taxon>Cyanobacteriota</taxon>
        <taxon>Cyanophyceae</taxon>
        <taxon>Synechococcales</taxon>
        <taxon>Synechococcaceae</taxon>
        <taxon>Synechococcus</taxon>
    </lineage>
</organism>